<keyword evidence="1 4" id="KW-0812">Transmembrane</keyword>
<dbReference type="GO" id="GO:0005375">
    <property type="term" value="F:copper ion transmembrane transporter activity"/>
    <property type="evidence" value="ECO:0007669"/>
    <property type="project" value="UniProtKB-UniRule"/>
</dbReference>
<proteinExistence type="inferred from homology"/>
<evidence type="ECO:0000256" key="2">
    <source>
        <dbReference type="ARBA" id="ARBA00022989"/>
    </source>
</evidence>
<feature type="compositionally biased region" description="Basic and acidic residues" evidence="5">
    <location>
        <begin position="239"/>
        <end position="249"/>
    </location>
</feature>
<comment type="subcellular location">
    <subcellularLocation>
        <location evidence="4">Membrane</location>
        <topology evidence="4">Multi-pass membrane protein</topology>
    </subcellularLocation>
</comment>
<feature type="region of interest" description="Disordered" evidence="5">
    <location>
        <begin position="237"/>
        <end position="261"/>
    </location>
</feature>
<sequence>MDDALSIDGPKFADCLSGVYPSELGVRGATETGGSASYLDMVLSCDTGGHMDASLCDRRGDFSFSITGFSFLSGGVPSSPACGVFVSRLVRYAGAGARCTDFVLRARRLSDKLLSQGYVCLIGAMLMTVAFSIFLEFINGITKVVAEGKEGQSKGEKNRTFKEKLILNAKLSVLQMSRVLLAYLLMLCVMTMNLWIYISTMIGAGIGYFFAGILFQKSSNQESREIDNKRTEGAILLSEEEKSEHKEETQFDPLLTKDTVV</sequence>
<keyword evidence="3 4" id="KW-0472">Membrane</keyword>
<protein>
    <recommendedName>
        <fullName evidence="4">Copper transport protein</fullName>
    </recommendedName>
</protein>
<evidence type="ECO:0000256" key="4">
    <source>
        <dbReference type="RuleBase" id="RU367022"/>
    </source>
</evidence>
<dbReference type="InterPro" id="IPR007274">
    <property type="entry name" value="Cop_transporter"/>
</dbReference>
<dbReference type="GO" id="GO:0016020">
    <property type="term" value="C:membrane"/>
    <property type="evidence" value="ECO:0007669"/>
    <property type="project" value="UniProtKB-SubCell"/>
</dbReference>
<feature type="transmembrane region" description="Helical" evidence="4">
    <location>
        <begin position="181"/>
        <end position="214"/>
    </location>
</feature>
<dbReference type="EMBL" id="VSWD01000010">
    <property type="protein sequence ID" value="KAK3090700.1"/>
    <property type="molecule type" value="Genomic_DNA"/>
</dbReference>
<comment type="caution">
    <text evidence="6">The sequence shown here is derived from an EMBL/GenBank/DDBJ whole genome shotgun (WGS) entry which is preliminary data.</text>
</comment>
<dbReference type="Pfam" id="PF04145">
    <property type="entry name" value="Ctr"/>
    <property type="match status" value="1"/>
</dbReference>
<keyword evidence="4" id="KW-0406">Ion transport</keyword>
<keyword evidence="7" id="KW-1185">Reference proteome</keyword>
<keyword evidence="4" id="KW-0186">Copper</keyword>
<gene>
    <name evidence="6" type="ORF">FSP39_013852</name>
</gene>
<evidence type="ECO:0000313" key="6">
    <source>
        <dbReference type="EMBL" id="KAK3090700.1"/>
    </source>
</evidence>
<reference evidence="6" key="1">
    <citation type="submission" date="2019-08" db="EMBL/GenBank/DDBJ databases">
        <title>The improved chromosome-level genome for the pearl oyster Pinctada fucata martensii using PacBio sequencing and Hi-C.</title>
        <authorList>
            <person name="Zheng Z."/>
        </authorList>
    </citation>
    <scope>NUCLEOTIDE SEQUENCE</scope>
    <source>
        <strain evidence="6">ZZ-2019</strain>
        <tissue evidence="6">Adductor muscle</tissue>
    </source>
</reference>
<evidence type="ECO:0000256" key="1">
    <source>
        <dbReference type="ARBA" id="ARBA00022692"/>
    </source>
</evidence>
<name>A0AA89BPM0_PINIB</name>
<evidence type="ECO:0000256" key="3">
    <source>
        <dbReference type="ARBA" id="ARBA00023136"/>
    </source>
</evidence>
<dbReference type="Proteomes" id="UP001186944">
    <property type="component" value="Unassembled WGS sequence"/>
</dbReference>
<evidence type="ECO:0000256" key="5">
    <source>
        <dbReference type="SAM" id="MobiDB-lite"/>
    </source>
</evidence>
<keyword evidence="4" id="KW-0187">Copper transport</keyword>
<organism evidence="6 7">
    <name type="scientific">Pinctada imbricata</name>
    <name type="common">Atlantic pearl-oyster</name>
    <name type="synonym">Pinctada martensii</name>
    <dbReference type="NCBI Taxonomy" id="66713"/>
    <lineage>
        <taxon>Eukaryota</taxon>
        <taxon>Metazoa</taxon>
        <taxon>Spiralia</taxon>
        <taxon>Lophotrochozoa</taxon>
        <taxon>Mollusca</taxon>
        <taxon>Bivalvia</taxon>
        <taxon>Autobranchia</taxon>
        <taxon>Pteriomorphia</taxon>
        <taxon>Pterioida</taxon>
        <taxon>Pterioidea</taxon>
        <taxon>Pteriidae</taxon>
        <taxon>Pinctada</taxon>
    </lineage>
</organism>
<dbReference type="AlphaFoldDB" id="A0AA89BPM0"/>
<keyword evidence="2 4" id="KW-1133">Transmembrane helix</keyword>
<dbReference type="PANTHER" id="PTHR12483">
    <property type="entry name" value="SOLUTE CARRIER FAMILY 31 COPPER TRANSPORTERS"/>
    <property type="match status" value="1"/>
</dbReference>
<comment type="similarity">
    <text evidence="4">Belongs to the copper transporter (Ctr) (TC 1.A.56) family. SLC31A subfamily.</text>
</comment>
<keyword evidence="4" id="KW-0813">Transport</keyword>
<feature type="transmembrane region" description="Helical" evidence="4">
    <location>
        <begin position="113"/>
        <end position="135"/>
    </location>
</feature>
<accession>A0AA89BPM0</accession>
<evidence type="ECO:0000313" key="7">
    <source>
        <dbReference type="Proteomes" id="UP001186944"/>
    </source>
</evidence>